<keyword evidence="3" id="KW-1185">Reference proteome</keyword>
<organism evidence="2 3">
    <name type="scientific">Pedobacter endophyticus</name>
    <dbReference type="NCBI Taxonomy" id="2789740"/>
    <lineage>
        <taxon>Bacteria</taxon>
        <taxon>Pseudomonadati</taxon>
        <taxon>Bacteroidota</taxon>
        <taxon>Sphingobacteriia</taxon>
        <taxon>Sphingobacteriales</taxon>
        <taxon>Sphingobacteriaceae</taxon>
        <taxon>Pedobacter</taxon>
    </lineage>
</organism>
<dbReference type="RefSeq" id="WP_196098766.1">
    <property type="nucleotide sequence ID" value="NZ_CP064939.1"/>
</dbReference>
<accession>A0A7S9KYQ5</accession>
<dbReference type="EMBL" id="CP064939">
    <property type="protein sequence ID" value="QPH39299.1"/>
    <property type="molecule type" value="Genomic_DNA"/>
</dbReference>
<keyword evidence="1" id="KW-0732">Signal</keyword>
<sequence>MKKLSIILCILMLFKLVRAQQEAQFSQYMFNAIYINPAYAGYHEQLNIHGFYRNQWTGIEGAPKTLSFAIDAVANKGNVGLALNALSEKLGAQRTFSAFANYAYRVRMNNDGSSRLSFGIGLGLMQSGLAAELLNPNDYETNLPVGFYSLMMPEARAGVMFANDKFYAGFSAGNLISQFLKNEKYIFIPKPKPHYYLTAGLLLPLSANVYIKPSFLIKEDRAGPTSLDLNAFFIFYDRLWIGGSYRTAIALFDKPHLQNDLSKTNAAIAALQVFPAHFRIGYAYDFSIGPLRHYSEGAHELSIGYFFNRNNLRMRTPRYF</sequence>
<evidence type="ECO:0000256" key="1">
    <source>
        <dbReference type="SAM" id="SignalP"/>
    </source>
</evidence>
<gene>
    <name evidence="2" type="ORF">IZT61_20010</name>
</gene>
<dbReference type="Proteomes" id="UP000594759">
    <property type="component" value="Chromosome"/>
</dbReference>
<dbReference type="AlphaFoldDB" id="A0A7S9KYQ5"/>
<evidence type="ECO:0000313" key="3">
    <source>
        <dbReference type="Proteomes" id="UP000594759"/>
    </source>
</evidence>
<evidence type="ECO:0000313" key="2">
    <source>
        <dbReference type="EMBL" id="QPH39299.1"/>
    </source>
</evidence>
<reference evidence="2 3" key="1">
    <citation type="submission" date="2020-11" db="EMBL/GenBank/DDBJ databases">
        <title>Pedobacter endophytica, an endophytic bacteria isolated form Carex pumila.</title>
        <authorList>
            <person name="Peng Y."/>
            <person name="Jiang L."/>
            <person name="Lee J."/>
        </authorList>
    </citation>
    <scope>NUCLEOTIDE SEQUENCE [LARGE SCALE GENOMIC DNA]</scope>
    <source>
        <strain evidence="2 3">JBR3-12</strain>
    </source>
</reference>
<feature type="chain" id="PRO_5032325029" evidence="1">
    <location>
        <begin position="20"/>
        <end position="320"/>
    </location>
</feature>
<dbReference type="InterPro" id="IPR019861">
    <property type="entry name" value="PorP/SprF_Bacteroidetes"/>
</dbReference>
<proteinExistence type="predicted"/>
<protein>
    <submittedName>
        <fullName evidence="2">Type IX secretion system membrane protein PorP/SprF</fullName>
    </submittedName>
</protein>
<feature type="signal peptide" evidence="1">
    <location>
        <begin position="1"/>
        <end position="19"/>
    </location>
</feature>
<name>A0A7S9KYQ5_9SPHI</name>
<dbReference type="NCBIfam" id="TIGR03519">
    <property type="entry name" value="T9SS_PorP_fam"/>
    <property type="match status" value="1"/>
</dbReference>
<dbReference type="KEGG" id="pex:IZT61_20010"/>
<dbReference type="Pfam" id="PF11751">
    <property type="entry name" value="PorP_SprF"/>
    <property type="match status" value="1"/>
</dbReference>